<dbReference type="GO" id="GO:0042802">
    <property type="term" value="F:identical protein binding"/>
    <property type="evidence" value="ECO:0007669"/>
    <property type="project" value="UniProtKB-ARBA"/>
</dbReference>
<feature type="transmembrane region" description="Helical" evidence="15">
    <location>
        <begin position="436"/>
        <end position="459"/>
    </location>
</feature>
<keyword evidence="10 15" id="KW-1133">Transmembrane helix</keyword>
<accession>A0A1T5HVW8</accession>
<sequence length="729" mass="81213">MSEIQKTPIAANHKVDDIDFGKLFGSLVDAKWYIAGITVLFSIIGIIVALLSTPIYKADALIQVEQKQTGGISTLVSSNMGEMFDQGSSSSTEIAIIGSRMVLGETVDDLDLTTVVTPNYLPYVGKGLARLRNQQISINVSHFVIPDNMRTATVTLVITDIDSNNFTKGRYEVTNAQGNILFKGKTGQWSEGHGYRLYVTDLNGTVNDSFTVTKRARYSAIQQLKENLTIREIGKQTGILELTFTGENPVEIEQIINSISQNYLMQNVERNSAEAEKSLAFLEQQLPNVKDKLTMAEDKLNDYRSKNDSVDLDLEAKAKLTAMVQLDGQLNELVFKESEISQRFTQEHPMYIALQDKRGILNDEKKRLEKQIQKLPETQRAVLRLMRDVQVSQQIYLQMLNKSQELSIVKAGTVGNVRILDKSQDYFSPIAPKKSFIITLFIIFGFILVVTVIFGFVLFKRRIESPADIEAIGLPVYASIPLSNDQVALDKKQTRMDEVHKKLLSEVNPADLSIEALRSLRTSLHFAMMEAKNNILMISGPSPSVGKTFVTANIAAIIANAGHRVLVIDADMRKGRMGYQFSKSQKLGLSDYLSGQKTIAEVVKHPAIDNLDYISRGDIPPNPSELLMHPRFNALMEWAAEHYDMVLIDTPPLLAVTDAAIVGAHAGTTLLVGRFGENTVREVEITKQRFEQNGIEVKGFILNGVLHKASSYYGGNYGYYNYSYASDKK</sequence>
<evidence type="ECO:0000256" key="10">
    <source>
        <dbReference type="ARBA" id="ARBA00022989"/>
    </source>
</evidence>
<keyword evidence="14" id="KW-0175">Coiled coil</keyword>
<evidence type="ECO:0000256" key="4">
    <source>
        <dbReference type="ARBA" id="ARBA00022519"/>
    </source>
</evidence>
<dbReference type="EC" id="2.7.10.-" evidence="19"/>
<feature type="coiled-coil region" evidence="14">
    <location>
        <begin position="351"/>
        <end position="381"/>
    </location>
</feature>
<comment type="subcellular location">
    <subcellularLocation>
        <location evidence="1">Cell inner membrane</location>
        <topology evidence="1">Multi-pass membrane protein</topology>
    </subcellularLocation>
</comment>
<dbReference type="PANTHER" id="PTHR32309">
    <property type="entry name" value="TYROSINE-PROTEIN KINASE"/>
    <property type="match status" value="1"/>
</dbReference>
<evidence type="ECO:0000313" key="19">
    <source>
        <dbReference type="EMBL" id="SKC30945.1"/>
    </source>
</evidence>
<evidence type="ECO:0000259" key="16">
    <source>
        <dbReference type="Pfam" id="PF02706"/>
    </source>
</evidence>
<dbReference type="Pfam" id="PF23607">
    <property type="entry name" value="WZC_N"/>
    <property type="match status" value="1"/>
</dbReference>
<keyword evidence="12" id="KW-0829">Tyrosine-protein kinase</keyword>
<dbReference type="InterPro" id="IPR027417">
    <property type="entry name" value="P-loop_NTPase"/>
</dbReference>
<evidence type="ECO:0000256" key="6">
    <source>
        <dbReference type="ARBA" id="ARBA00022692"/>
    </source>
</evidence>
<evidence type="ECO:0000256" key="2">
    <source>
        <dbReference type="ARBA" id="ARBA00008883"/>
    </source>
</evidence>
<evidence type="ECO:0000256" key="12">
    <source>
        <dbReference type="ARBA" id="ARBA00023137"/>
    </source>
</evidence>
<dbReference type="FunFam" id="3.40.50.300:FF:000527">
    <property type="entry name" value="Tyrosine-protein kinase etk"/>
    <property type="match status" value="1"/>
</dbReference>
<feature type="domain" description="Polysaccharide chain length determinant N-terminal" evidence="16">
    <location>
        <begin position="16"/>
        <end position="110"/>
    </location>
</feature>
<evidence type="ECO:0000256" key="1">
    <source>
        <dbReference type="ARBA" id="ARBA00004429"/>
    </source>
</evidence>
<dbReference type="InterPro" id="IPR032807">
    <property type="entry name" value="GNVR"/>
</dbReference>
<dbReference type="InterPro" id="IPR005702">
    <property type="entry name" value="Wzc-like_C"/>
</dbReference>
<evidence type="ECO:0000256" key="3">
    <source>
        <dbReference type="ARBA" id="ARBA00022475"/>
    </source>
</evidence>
<evidence type="ECO:0000256" key="15">
    <source>
        <dbReference type="SAM" id="Phobius"/>
    </source>
</evidence>
<dbReference type="RefSeq" id="WP_080155788.1">
    <property type="nucleotide sequence ID" value="NZ_FUZI01000001.1"/>
</dbReference>
<feature type="domain" description="Tyrosine-protein kinase G-rich" evidence="18">
    <location>
        <begin position="377"/>
        <end position="454"/>
    </location>
</feature>
<keyword evidence="7" id="KW-0547">Nucleotide-binding</keyword>
<dbReference type="InterPro" id="IPR003856">
    <property type="entry name" value="LPS_length_determ_N"/>
</dbReference>
<dbReference type="CDD" id="cd05387">
    <property type="entry name" value="BY-kinase"/>
    <property type="match status" value="1"/>
</dbReference>
<feature type="domain" description="AAA" evidence="17">
    <location>
        <begin position="545"/>
        <end position="657"/>
    </location>
</feature>
<dbReference type="GO" id="GO:0005524">
    <property type="term" value="F:ATP binding"/>
    <property type="evidence" value="ECO:0007669"/>
    <property type="project" value="UniProtKB-KW"/>
</dbReference>
<dbReference type="Gene3D" id="3.40.50.300">
    <property type="entry name" value="P-loop containing nucleotide triphosphate hydrolases"/>
    <property type="match status" value="1"/>
</dbReference>
<dbReference type="Pfam" id="PF13807">
    <property type="entry name" value="GNVR"/>
    <property type="match status" value="1"/>
</dbReference>
<dbReference type="NCBIfam" id="TIGR01007">
    <property type="entry name" value="eps_fam"/>
    <property type="match status" value="1"/>
</dbReference>
<dbReference type="GO" id="GO:0005886">
    <property type="term" value="C:plasma membrane"/>
    <property type="evidence" value="ECO:0007669"/>
    <property type="project" value="UniProtKB-SubCell"/>
</dbReference>
<feature type="coiled-coil region" evidence="14">
    <location>
        <begin position="265"/>
        <end position="306"/>
    </location>
</feature>
<comment type="catalytic activity">
    <reaction evidence="13">
        <text>L-tyrosyl-[protein] + ATP = O-phospho-L-tyrosyl-[protein] + ADP + H(+)</text>
        <dbReference type="Rhea" id="RHEA:10596"/>
        <dbReference type="Rhea" id="RHEA-COMP:10136"/>
        <dbReference type="Rhea" id="RHEA-COMP:20101"/>
        <dbReference type="ChEBI" id="CHEBI:15378"/>
        <dbReference type="ChEBI" id="CHEBI:30616"/>
        <dbReference type="ChEBI" id="CHEBI:46858"/>
        <dbReference type="ChEBI" id="CHEBI:61978"/>
        <dbReference type="ChEBI" id="CHEBI:456216"/>
    </reaction>
</comment>
<keyword evidence="4" id="KW-0997">Cell inner membrane</keyword>
<evidence type="ECO:0000256" key="8">
    <source>
        <dbReference type="ARBA" id="ARBA00022777"/>
    </source>
</evidence>
<evidence type="ECO:0000256" key="14">
    <source>
        <dbReference type="SAM" id="Coils"/>
    </source>
</evidence>
<keyword evidence="6 15" id="KW-0812">Transmembrane</keyword>
<dbReference type="GO" id="GO:0004713">
    <property type="term" value="F:protein tyrosine kinase activity"/>
    <property type="evidence" value="ECO:0007669"/>
    <property type="project" value="UniProtKB-KW"/>
</dbReference>
<organism evidence="19 20">
    <name type="scientific">Photobacterium piscicola</name>
    <dbReference type="NCBI Taxonomy" id="1378299"/>
    <lineage>
        <taxon>Bacteria</taxon>
        <taxon>Pseudomonadati</taxon>
        <taxon>Pseudomonadota</taxon>
        <taxon>Gammaproteobacteria</taxon>
        <taxon>Vibrionales</taxon>
        <taxon>Vibrionaceae</taxon>
        <taxon>Photobacterium</taxon>
    </lineage>
</organism>
<evidence type="ECO:0000259" key="18">
    <source>
        <dbReference type="Pfam" id="PF13807"/>
    </source>
</evidence>
<evidence type="ECO:0000256" key="9">
    <source>
        <dbReference type="ARBA" id="ARBA00022840"/>
    </source>
</evidence>
<reference evidence="19 20" key="1">
    <citation type="submission" date="2017-02" db="EMBL/GenBank/DDBJ databases">
        <authorList>
            <person name="Peterson S.W."/>
        </authorList>
    </citation>
    <scope>NUCLEOTIDE SEQUENCE [LARGE SCALE GENOMIC DNA]</scope>
    <source>
        <strain evidence="20">type strain: NCCB 100098</strain>
    </source>
</reference>
<keyword evidence="9" id="KW-0067">ATP-binding</keyword>
<dbReference type="SUPFAM" id="SSF52540">
    <property type="entry name" value="P-loop containing nucleoside triphosphate hydrolases"/>
    <property type="match status" value="1"/>
</dbReference>
<dbReference type="SUPFAM" id="SSF57997">
    <property type="entry name" value="Tropomyosin"/>
    <property type="match status" value="1"/>
</dbReference>
<dbReference type="Proteomes" id="UP000189966">
    <property type="component" value="Unassembled WGS sequence"/>
</dbReference>
<dbReference type="InterPro" id="IPR050445">
    <property type="entry name" value="Bact_polysacc_biosynth/exp"/>
</dbReference>
<evidence type="ECO:0000259" key="17">
    <source>
        <dbReference type="Pfam" id="PF13614"/>
    </source>
</evidence>
<dbReference type="EMBL" id="FUZI01000001">
    <property type="protein sequence ID" value="SKC30945.1"/>
    <property type="molecule type" value="Genomic_DNA"/>
</dbReference>
<evidence type="ECO:0000256" key="5">
    <source>
        <dbReference type="ARBA" id="ARBA00022679"/>
    </source>
</evidence>
<proteinExistence type="inferred from homology"/>
<dbReference type="Pfam" id="PF13614">
    <property type="entry name" value="AAA_31"/>
    <property type="match status" value="1"/>
</dbReference>
<name>A0A1T5HVW8_9GAMM</name>
<keyword evidence="5 19" id="KW-0808">Transferase</keyword>
<dbReference type="OrthoDB" id="9775724at2"/>
<protein>
    <submittedName>
        <fullName evidence="19">Tyrosine-protein kinase wzc</fullName>
        <ecNumber evidence="19">2.7.10.-</ecNumber>
    </submittedName>
</protein>
<feature type="transmembrane region" description="Helical" evidence="15">
    <location>
        <begin position="32"/>
        <end position="51"/>
    </location>
</feature>
<evidence type="ECO:0000256" key="7">
    <source>
        <dbReference type="ARBA" id="ARBA00022741"/>
    </source>
</evidence>
<dbReference type="Pfam" id="PF02706">
    <property type="entry name" value="Wzz"/>
    <property type="match status" value="1"/>
</dbReference>
<keyword evidence="11 15" id="KW-0472">Membrane</keyword>
<dbReference type="PANTHER" id="PTHR32309:SF32">
    <property type="entry name" value="TYROSINE-PROTEIN KINASE ETK-RELATED"/>
    <property type="match status" value="1"/>
</dbReference>
<keyword evidence="3" id="KW-1003">Cell membrane</keyword>
<gene>
    <name evidence="19" type="primary">wzc_1</name>
    <name evidence="19" type="ORF">CZ809_00422</name>
</gene>
<evidence type="ECO:0000256" key="13">
    <source>
        <dbReference type="ARBA" id="ARBA00053015"/>
    </source>
</evidence>
<evidence type="ECO:0000256" key="11">
    <source>
        <dbReference type="ARBA" id="ARBA00023136"/>
    </source>
</evidence>
<keyword evidence="8 19" id="KW-0418">Kinase</keyword>
<comment type="similarity">
    <text evidence="2">Belongs to the etk/wzc family.</text>
</comment>
<dbReference type="InterPro" id="IPR025669">
    <property type="entry name" value="AAA_dom"/>
</dbReference>
<dbReference type="AlphaFoldDB" id="A0A1T5HVW8"/>
<evidence type="ECO:0000313" key="20">
    <source>
        <dbReference type="Proteomes" id="UP000189966"/>
    </source>
</evidence>